<dbReference type="Gene3D" id="3.90.550.10">
    <property type="entry name" value="Spore Coat Polysaccharide Biosynthesis Protein SpsA, Chain A"/>
    <property type="match status" value="1"/>
</dbReference>
<organism evidence="2 3">
    <name type="scientific">Bosea vaviloviae</name>
    <dbReference type="NCBI Taxonomy" id="1526658"/>
    <lineage>
        <taxon>Bacteria</taxon>
        <taxon>Pseudomonadati</taxon>
        <taxon>Pseudomonadota</taxon>
        <taxon>Alphaproteobacteria</taxon>
        <taxon>Hyphomicrobiales</taxon>
        <taxon>Boseaceae</taxon>
        <taxon>Bosea</taxon>
    </lineage>
</organism>
<dbReference type="EMBL" id="CP017147">
    <property type="protein sequence ID" value="AOO80392.1"/>
    <property type="molecule type" value="Genomic_DNA"/>
</dbReference>
<dbReference type="SUPFAM" id="SSF53448">
    <property type="entry name" value="Nucleotide-diphospho-sugar transferases"/>
    <property type="match status" value="1"/>
</dbReference>
<feature type="domain" description="Glycosyltransferase 2-like" evidence="1">
    <location>
        <begin position="16"/>
        <end position="134"/>
    </location>
</feature>
<gene>
    <name evidence="2" type="ORF">BHK69_07875</name>
</gene>
<dbReference type="PANTHER" id="PTHR43685">
    <property type="entry name" value="GLYCOSYLTRANSFERASE"/>
    <property type="match status" value="1"/>
</dbReference>
<dbReference type="AlphaFoldDB" id="A0A1D7TZ40"/>
<keyword evidence="3" id="KW-1185">Reference proteome</keyword>
<dbReference type="Proteomes" id="UP000094969">
    <property type="component" value="Chromosome"/>
</dbReference>
<dbReference type="STRING" id="1526658.BHK69_07875"/>
<dbReference type="InterPro" id="IPR050834">
    <property type="entry name" value="Glycosyltransf_2"/>
</dbReference>
<dbReference type="InterPro" id="IPR001173">
    <property type="entry name" value="Glyco_trans_2-like"/>
</dbReference>
<evidence type="ECO:0000313" key="2">
    <source>
        <dbReference type="EMBL" id="AOO80392.1"/>
    </source>
</evidence>
<protein>
    <recommendedName>
        <fullName evidence="1">Glycosyltransferase 2-like domain-containing protein</fullName>
    </recommendedName>
</protein>
<dbReference type="KEGG" id="bvv:BHK69_07875"/>
<proteinExistence type="predicted"/>
<name>A0A1D7TZ40_9HYPH</name>
<dbReference type="OrthoDB" id="9790710at2"/>
<dbReference type="CDD" id="cd00761">
    <property type="entry name" value="Glyco_tranf_GTA_type"/>
    <property type="match status" value="1"/>
</dbReference>
<dbReference type="PANTHER" id="PTHR43685:SF2">
    <property type="entry name" value="GLYCOSYLTRANSFERASE 2-LIKE DOMAIN-CONTAINING PROTEIN"/>
    <property type="match status" value="1"/>
</dbReference>
<reference evidence="2 3" key="1">
    <citation type="journal article" date="2015" name="Antonie Van Leeuwenhoek">
        <title>Bosea vaviloviae sp. nov., a new species of slow-growing rhizobia isolated from nodules of the relict species Vavilovia formosa (Stev.) Fed.</title>
        <authorList>
            <person name="Safronova V.I."/>
            <person name="Kuznetsova I.G."/>
            <person name="Sazanova A.L."/>
            <person name="Kimeklis A.K."/>
            <person name="Belimov A.A."/>
            <person name="Andronov E.E."/>
            <person name="Pinaev A.G."/>
            <person name="Chizhevskaya E.P."/>
            <person name="Pukhaev A.R."/>
            <person name="Popov K.P."/>
            <person name="Willems A."/>
            <person name="Tikhonovich I.A."/>
        </authorList>
    </citation>
    <scope>NUCLEOTIDE SEQUENCE [LARGE SCALE GENOMIC DNA]</scope>
    <source>
        <strain evidence="2 3">Vaf18</strain>
    </source>
</reference>
<evidence type="ECO:0000313" key="3">
    <source>
        <dbReference type="Proteomes" id="UP000094969"/>
    </source>
</evidence>
<accession>A0A1D7TZ40</accession>
<dbReference type="InterPro" id="IPR029044">
    <property type="entry name" value="Nucleotide-diphossugar_trans"/>
</dbReference>
<dbReference type="Pfam" id="PF00535">
    <property type="entry name" value="Glycos_transf_2"/>
    <property type="match status" value="1"/>
</dbReference>
<sequence>MTENTFPLLDVSMVVNIHAGGNYLRRTMRSLEAAARKARSSGLKIELLLALDRSPPETLAWVEAYHSDAFERTRVIRLDNGSLGLSRQDGLRHARANYIQFCDEDDLISSNTTLVSHQTALKHSPRTIIVPEYLFGFGSLHLLAVYNGSASIPPIAFFSQHPYISRLFVHRSIVDLNQFIDVRLGPGYAYEDWHFNATAIAKGAEFVVAPAVILFYRHRANSLSSNMNNQSARLIPPTPLFEPQTYLALAAPGARRFLRHGQDAVDCETERSRFLMSLSNCEEVRLANLIDPAISLGSMEHCPVVSTRNGDFAAGVGYFEACRRVAGLRFTEVGIVSTPTSPQGKTVFAALKALSDIDSTTRSLLLVDDPAFDEDMPSMALGNAVIINLAHLVKGLSADQRDLVAYRLIEIAAIGARLHLASGTMSARILGRYGRLLADRDKIFYRADDRATPVQGFSMIQPDPFDFLSEFLDEATLVIHSSETGQRDDRARLDRRADIWRIAYSPVELDAERPAQQPLNHRILAIGLTAPEAAQLQQLCPAAGLKVRLVTATETPAEHELANFDLVLLMNGSAATYDEVVALLRAGLPIVGADVAPLSEVMARGAVFLTISASDSTRLAEARDCFAAFYRDASLRERLTLGIRTFLETHHSPASHRSCIAELLKTPAARLSSHSFN</sequence>
<dbReference type="RefSeq" id="WP_069689612.1">
    <property type="nucleotide sequence ID" value="NZ_CP017147.1"/>
</dbReference>
<evidence type="ECO:0000259" key="1">
    <source>
        <dbReference type="Pfam" id="PF00535"/>
    </source>
</evidence>